<dbReference type="PANTHER" id="PTHR31088">
    <property type="entry name" value="MEMBRANE-ASSOCIATED PROTEIN VIPP1, CHLOROPLASTIC"/>
    <property type="match status" value="1"/>
</dbReference>
<feature type="region of interest" description="Disordered" evidence="3">
    <location>
        <begin position="137"/>
        <end position="201"/>
    </location>
</feature>
<dbReference type="EMBL" id="BMOS01000001">
    <property type="protein sequence ID" value="GGN48842.1"/>
    <property type="molecule type" value="Genomic_DNA"/>
</dbReference>
<feature type="compositionally biased region" description="Basic and acidic residues" evidence="3">
    <location>
        <begin position="163"/>
        <end position="181"/>
    </location>
</feature>
<gene>
    <name evidence="4" type="ORF">GCM10007971_00880</name>
</gene>
<evidence type="ECO:0000313" key="4">
    <source>
        <dbReference type="EMBL" id="GGN48842.1"/>
    </source>
</evidence>
<feature type="coiled-coil region" evidence="2">
    <location>
        <begin position="34"/>
        <end position="61"/>
    </location>
</feature>
<reference evidence="4" key="1">
    <citation type="journal article" date="2014" name="Int. J. Syst. Evol. Microbiol.">
        <title>Complete genome sequence of Corynebacterium casei LMG S-19264T (=DSM 44701T), isolated from a smear-ripened cheese.</title>
        <authorList>
            <consortium name="US DOE Joint Genome Institute (JGI-PGF)"/>
            <person name="Walter F."/>
            <person name="Albersmeier A."/>
            <person name="Kalinowski J."/>
            <person name="Ruckert C."/>
        </authorList>
    </citation>
    <scope>NUCLEOTIDE SEQUENCE</scope>
    <source>
        <strain evidence="4">JCM 17251</strain>
    </source>
</reference>
<dbReference type="Proteomes" id="UP000624041">
    <property type="component" value="Unassembled WGS sequence"/>
</dbReference>
<comment type="caution">
    <text evidence="4">The sequence shown here is derived from an EMBL/GenBank/DDBJ whole genome shotgun (WGS) entry which is preliminary data.</text>
</comment>
<dbReference type="AlphaFoldDB" id="A0A917XRC8"/>
<feature type="compositionally biased region" description="Basic and acidic residues" evidence="3">
    <location>
        <begin position="137"/>
        <end position="148"/>
    </location>
</feature>
<dbReference type="RefSeq" id="WP_188855575.1">
    <property type="nucleotide sequence ID" value="NZ_BMOS01000001.1"/>
</dbReference>
<dbReference type="Pfam" id="PF04012">
    <property type="entry name" value="PspA_IM30"/>
    <property type="match status" value="1"/>
</dbReference>
<keyword evidence="5" id="KW-1185">Reference proteome</keyword>
<accession>A0A917XRC8</accession>
<sequence length="228" mass="26308">MFQFFKRMKTVVSSELNAMIDRAEDPVKMLDQFLRDMGEDIREAEQAVAKQIANEKMLKRKVNDTQALVDRRQEQAEKAVEAGNDDLARRALQDRREHEGTLATLTESWEKAQADVESLRDKLDEMKREYNEMRLKKDSLKARAESAKTRTKMNRTMSSISSDDSRQGFERMEEKVLRFEAEAETSEDLSQASRTLDDDFRDLVTNDVDDELAALKQKMGKGDSEKGE</sequence>
<reference evidence="4" key="2">
    <citation type="submission" date="2020-09" db="EMBL/GenBank/DDBJ databases">
        <authorList>
            <person name="Sun Q."/>
            <person name="Ohkuma M."/>
        </authorList>
    </citation>
    <scope>NUCLEOTIDE SEQUENCE</scope>
    <source>
        <strain evidence="4">JCM 17251</strain>
    </source>
</reference>
<organism evidence="4 5">
    <name type="scientific">Oceanobacillus indicireducens</name>
    <dbReference type="NCBI Taxonomy" id="1004261"/>
    <lineage>
        <taxon>Bacteria</taxon>
        <taxon>Bacillati</taxon>
        <taxon>Bacillota</taxon>
        <taxon>Bacilli</taxon>
        <taxon>Bacillales</taxon>
        <taxon>Bacillaceae</taxon>
        <taxon>Oceanobacillus</taxon>
    </lineage>
</organism>
<comment type="similarity">
    <text evidence="1">Belongs to the PspA/Vipp/IM30 family.</text>
</comment>
<evidence type="ECO:0000313" key="5">
    <source>
        <dbReference type="Proteomes" id="UP000624041"/>
    </source>
</evidence>
<evidence type="ECO:0000256" key="2">
    <source>
        <dbReference type="SAM" id="Coils"/>
    </source>
</evidence>
<proteinExistence type="inferred from homology"/>
<keyword evidence="2" id="KW-0175">Coiled coil</keyword>
<name>A0A917XRC8_9BACI</name>
<dbReference type="PANTHER" id="PTHR31088:SF6">
    <property type="entry name" value="PHAGE SHOCK PROTEIN A"/>
    <property type="match status" value="1"/>
</dbReference>
<dbReference type="InterPro" id="IPR007157">
    <property type="entry name" value="PspA_VIPP1"/>
</dbReference>
<evidence type="ECO:0000256" key="1">
    <source>
        <dbReference type="ARBA" id="ARBA00043985"/>
    </source>
</evidence>
<evidence type="ECO:0000256" key="3">
    <source>
        <dbReference type="SAM" id="MobiDB-lite"/>
    </source>
</evidence>
<protein>
    <submittedName>
        <fullName evidence="4">Phage shock protein A</fullName>
    </submittedName>
</protein>